<dbReference type="PANTHER" id="PTHR12496:SF0">
    <property type="entry name" value="METHYLTRANSFERASE DOMAIN-CONTAINING PROTEIN"/>
    <property type="match status" value="1"/>
</dbReference>
<dbReference type="Pfam" id="PF13679">
    <property type="entry name" value="Methyltransf_32"/>
    <property type="match status" value="1"/>
</dbReference>
<evidence type="ECO:0000259" key="2">
    <source>
        <dbReference type="Pfam" id="PF13679"/>
    </source>
</evidence>
<dbReference type="EMBL" id="JAVRRG010000160">
    <property type="protein sequence ID" value="KAK5080015.1"/>
    <property type="molecule type" value="Genomic_DNA"/>
</dbReference>
<evidence type="ECO:0000313" key="4">
    <source>
        <dbReference type="Proteomes" id="UP001345013"/>
    </source>
</evidence>
<accession>A0ABR0K0Y8</accession>
<dbReference type="PANTHER" id="PTHR12496">
    <property type="entry name" value="CGI-41 METHYLTRANSFERASE"/>
    <property type="match status" value="1"/>
</dbReference>
<feature type="region of interest" description="Disordered" evidence="1">
    <location>
        <begin position="259"/>
        <end position="283"/>
    </location>
</feature>
<organism evidence="3 4">
    <name type="scientific">Lithohypha guttulata</name>
    <dbReference type="NCBI Taxonomy" id="1690604"/>
    <lineage>
        <taxon>Eukaryota</taxon>
        <taxon>Fungi</taxon>
        <taxon>Dikarya</taxon>
        <taxon>Ascomycota</taxon>
        <taxon>Pezizomycotina</taxon>
        <taxon>Eurotiomycetes</taxon>
        <taxon>Chaetothyriomycetidae</taxon>
        <taxon>Chaetothyriales</taxon>
        <taxon>Trichomeriaceae</taxon>
        <taxon>Lithohypha</taxon>
    </lineage>
</organism>
<proteinExistence type="predicted"/>
<dbReference type="InterPro" id="IPR052220">
    <property type="entry name" value="METTL25"/>
</dbReference>
<protein>
    <recommendedName>
        <fullName evidence="2">Methyltransferase domain-containing protein</fullName>
    </recommendedName>
</protein>
<feature type="domain" description="Methyltransferase" evidence="2">
    <location>
        <begin position="144"/>
        <end position="394"/>
    </location>
</feature>
<dbReference type="Proteomes" id="UP001345013">
    <property type="component" value="Unassembled WGS sequence"/>
</dbReference>
<feature type="region of interest" description="Disordered" evidence="1">
    <location>
        <begin position="167"/>
        <end position="190"/>
    </location>
</feature>
<feature type="compositionally biased region" description="Polar residues" evidence="1">
    <location>
        <begin position="264"/>
        <end position="274"/>
    </location>
</feature>
<keyword evidence="4" id="KW-1185">Reference proteome</keyword>
<reference evidence="3 4" key="1">
    <citation type="submission" date="2023-08" db="EMBL/GenBank/DDBJ databases">
        <title>Black Yeasts Isolated from many extreme environments.</title>
        <authorList>
            <person name="Coleine C."/>
            <person name="Stajich J.E."/>
            <person name="Selbmann L."/>
        </authorList>
    </citation>
    <scope>NUCLEOTIDE SEQUENCE [LARGE SCALE GENOMIC DNA]</scope>
    <source>
        <strain evidence="3 4">CCFEE 5885</strain>
    </source>
</reference>
<gene>
    <name evidence="3" type="ORF">LTR24_008722</name>
</gene>
<comment type="caution">
    <text evidence="3">The sequence shown here is derived from an EMBL/GenBank/DDBJ whole genome shotgun (WGS) entry which is preliminary data.</text>
</comment>
<evidence type="ECO:0000256" key="1">
    <source>
        <dbReference type="SAM" id="MobiDB-lite"/>
    </source>
</evidence>
<name>A0ABR0K0Y8_9EURO</name>
<sequence length="671" mass="74998">MGPNQPLPIDSTWQSTDEYINSLLTFVSTSELFRNLCGGVHVLDFLTRKPDLYTWILPEDWRRWFEEVEVDNVLDLLLREDLDQFQASDGSCSTWEGHASPPRTLVEYVSMVRRYSLNRTFSPRQPKHDLETLPRHVAVGMKPKKIHEVAQVAAFVDELSHHLAAPKVQADAPHRRTPNGHAREAHDSTEVDTGATVVDFGSGQNYLGRTLACPPYNKKVIAIEQRHHNVEGARGMDVSAHLAKKQKNMINKKEWKAQWEASRRSPQSCEPSQLKSEHEATGISEAELKDMEARVPMLSLEQNDANTVAVGNDSSGIGSEAANLPSRTGPILYVEKELSSGDLSDILSPTSPPSIVVSIHSCGNLTHHGLRALTLNASVRAVALIGCCYNLLTERLGPPTFKLPSLRSNHPRLEATSMAYDPHGFPMSKRLEDFTFPVKVSSAHDPLPSDTPKESRRYYNLNGEMQEIDATGKGVRLNITARMMAVQAPHNWTPKESEDFFTRHYYRALLQRMLLDLGVVKMSTPASTPDIEIAGGTLSGKDETGSPLIIGTLRKSCFADLESYVRGAVDKLIKDPKDGTAIANKTKCLFENDGQMIKQYKQDYAYGKKHLSIIWSLMAFSASVVESTILVDRWLWLKEQEKVEDAWIEAVFDYKQSPRNMVVVGIKKTSE</sequence>
<evidence type="ECO:0000313" key="3">
    <source>
        <dbReference type="EMBL" id="KAK5080015.1"/>
    </source>
</evidence>
<dbReference type="InterPro" id="IPR025714">
    <property type="entry name" value="Methyltranfer_dom"/>
</dbReference>